<dbReference type="InterPro" id="IPR036957">
    <property type="entry name" value="Znf_PARP_sf"/>
</dbReference>
<dbReference type="GO" id="GO:0003677">
    <property type="term" value="F:DNA binding"/>
    <property type="evidence" value="ECO:0007669"/>
    <property type="project" value="InterPro"/>
</dbReference>
<evidence type="ECO:0000256" key="6">
    <source>
        <dbReference type="SAM" id="MobiDB-lite"/>
    </source>
</evidence>
<dbReference type="GO" id="GO:0005634">
    <property type="term" value="C:nucleus"/>
    <property type="evidence" value="ECO:0007669"/>
    <property type="project" value="UniProtKB-SubCell"/>
</dbReference>
<dbReference type="GO" id="GO:0008270">
    <property type="term" value="F:zinc ion binding"/>
    <property type="evidence" value="ECO:0007669"/>
    <property type="project" value="UniProtKB-KW"/>
</dbReference>
<dbReference type="EMBL" id="CAKKNE010000001">
    <property type="protein sequence ID" value="CAH0366477.1"/>
    <property type="molecule type" value="Genomic_DNA"/>
</dbReference>
<name>A0A8J2SAB5_9STRA</name>
<accession>A0A8J2SAB5</accession>
<dbReference type="Gene3D" id="1.10.287.110">
    <property type="entry name" value="DnaJ domain"/>
    <property type="match status" value="1"/>
</dbReference>
<dbReference type="InterPro" id="IPR036869">
    <property type="entry name" value="J_dom_sf"/>
</dbReference>
<evidence type="ECO:0000256" key="5">
    <source>
        <dbReference type="ARBA" id="ARBA00023242"/>
    </source>
</evidence>
<reference evidence="8" key="1">
    <citation type="submission" date="2021-11" db="EMBL/GenBank/DDBJ databases">
        <authorList>
            <consortium name="Genoscope - CEA"/>
            <person name="William W."/>
        </authorList>
    </citation>
    <scope>NUCLEOTIDE SEQUENCE</scope>
</reference>
<dbReference type="SUPFAM" id="SSF52113">
    <property type="entry name" value="BRCT domain"/>
    <property type="match status" value="1"/>
</dbReference>
<evidence type="ECO:0000256" key="4">
    <source>
        <dbReference type="ARBA" id="ARBA00022833"/>
    </source>
</evidence>
<dbReference type="Pfam" id="PF00533">
    <property type="entry name" value="BRCT"/>
    <property type="match status" value="1"/>
</dbReference>
<dbReference type="InterPro" id="IPR001357">
    <property type="entry name" value="BRCT_dom"/>
</dbReference>
<keyword evidence="4" id="KW-0862">Zinc</keyword>
<evidence type="ECO:0000256" key="1">
    <source>
        <dbReference type="ARBA" id="ARBA00004123"/>
    </source>
</evidence>
<dbReference type="Gene3D" id="3.30.1740.10">
    <property type="entry name" value="Zinc finger, PARP-type"/>
    <property type="match status" value="1"/>
</dbReference>
<comment type="subcellular location">
    <subcellularLocation>
        <location evidence="1">Nucleus</location>
    </subcellularLocation>
</comment>
<dbReference type="InterPro" id="IPR036420">
    <property type="entry name" value="BRCT_dom_sf"/>
</dbReference>
<feature type="compositionally biased region" description="Basic residues" evidence="6">
    <location>
        <begin position="690"/>
        <end position="702"/>
    </location>
</feature>
<dbReference type="OrthoDB" id="446168at2759"/>
<dbReference type="InterPro" id="IPR001623">
    <property type="entry name" value="DnaJ_domain"/>
</dbReference>
<dbReference type="InterPro" id="IPR001510">
    <property type="entry name" value="Znf_PARP"/>
</dbReference>
<feature type="compositionally biased region" description="Basic residues" evidence="6">
    <location>
        <begin position="642"/>
        <end position="655"/>
    </location>
</feature>
<evidence type="ECO:0000256" key="3">
    <source>
        <dbReference type="ARBA" id="ARBA00022771"/>
    </source>
</evidence>
<dbReference type="Gene3D" id="3.90.640.80">
    <property type="match status" value="1"/>
</dbReference>
<feature type="region of interest" description="Disordered" evidence="6">
    <location>
        <begin position="626"/>
        <end position="717"/>
    </location>
</feature>
<comment type="caution">
    <text evidence="8">The sequence shown here is derived from an EMBL/GenBank/DDBJ whole genome shotgun (WGS) entry which is preliminary data.</text>
</comment>
<feature type="compositionally biased region" description="Acidic residues" evidence="6">
    <location>
        <begin position="669"/>
        <end position="683"/>
    </location>
</feature>
<sequence length="808" mass="86667">MGRGETIARCLESCAVDAATAFASCGDLAEEFKVIRRAYHRKVLATHPDKGGDAQEFRDVQSAFEVLREFYDRGRVITFRSEENNQTSTSDVFQNAADYFAAKEARGDTQSYDYYAEAAEEDVPTYRVEPAKSDRSTCTAKHKASCGEQKIPKGALRVGQINLEAGSYTRWVRLGCWRIPAKIWEGLPDPALGRECVEDALRRMNRVLLCGMEELSESDLTEFVAYCMDKSHWARKQTRKPKPVDPFAAKYAPPPPPKVEAAPSTALALPDAPGAGPIAPKRPGGAFVIPKPGISGVEGCMAGLTCVSTGIFPEVGGGSGLNLGKDRVKAMVQAFGGRVTGSVSGKTNILIVGKQPGMSKVSKARANPKITLMSIHDLKTGIENGDVLAASQPVQITEFSSGFRGNGLALLASEEELREASGMDQAPSVPALPDAPGAGGSQELAFPAPASIASLQTNAICAPRPRNTAVVHGDYDEIEEQCAKAAGGSPAEVVAWAAYGRLRVPELGEVLAMNGQTKAGNKAFVQRKVIDGAARGAPAICDLCGKGKPKPVEDELGKWFCNGYYDERSLSYVRCPQTWTDATLPRKQWIDTARGFGGRANPPSVPLPSSFTQEAVDAFHAQARERPTPAPLDEEMEEAKPKPKKTKRATPKAKRPATPEPEPTPEVPPPEEEEEPADEEMEEAPPPPKRAARGKKGKKPVRRGVPGIFVDSSLDSSIARRHSIAAASSRCLIRAGGELSQEAGREEAGREESQEGQEGGARHRGGARARGRAPLHARAQGREALSCDDSSLFPWRADEAARPPLPLL</sequence>
<keyword evidence="5" id="KW-0539">Nucleus</keyword>
<dbReference type="AlphaFoldDB" id="A0A8J2SAB5"/>
<evidence type="ECO:0000313" key="9">
    <source>
        <dbReference type="Proteomes" id="UP000789595"/>
    </source>
</evidence>
<feature type="region of interest" description="Disordered" evidence="6">
    <location>
        <begin position="738"/>
        <end position="808"/>
    </location>
</feature>
<dbReference type="SMART" id="SM01336">
    <property type="entry name" value="zf-PARP"/>
    <property type="match status" value="1"/>
</dbReference>
<keyword evidence="9" id="KW-1185">Reference proteome</keyword>
<keyword evidence="2" id="KW-0479">Metal-binding</keyword>
<dbReference type="Proteomes" id="UP000789595">
    <property type="component" value="Unassembled WGS sequence"/>
</dbReference>
<gene>
    <name evidence="8" type="ORF">PECAL_1P29730</name>
</gene>
<dbReference type="SUPFAM" id="SSF57716">
    <property type="entry name" value="Glucocorticoid receptor-like (DNA-binding domain)"/>
    <property type="match status" value="1"/>
</dbReference>
<feature type="compositionally biased region" description="Pro residues" evidence="6">
    <location>
        <begin position="658"/>
        <end position="668"/>
    </location>
</feature>
<evidence type="ECO:0000256" key="2">
    <source>
        <dbReference type="ARBA" id="ARBA00022723"/>
    </source>
</evidence>
<feature type="compositionally biased region" description="Basic residues" evidence="6">
    <location>
        <begin position="762"/>
        <end position="775"/>
    </location>
</feature>
<feature type="compositionally biased region" description="Basic and acidic residues" evidence="6">
    <location>
        <begin position="743"/>
        <end position="753"/>
    </location>
</feature>
<dbReference type="SUPFAM" id="SSF46565">
    <property type="entry name" value="Chaperone J-domain"/>
    <property type="match status" value="1"/>
</dbReference>
<organism evidence="8 9">
    <name type="scientific">Pelagomonas calceolata</name>
    <dbReference type="NCBI Taxonomy" id="35677"/>
    <lineage>
        <taxon>Eukaryota</taxon>
        <taxon>Sar</taxon>
        <taxon>Stramenopiles</taxon>
        <taxon>Ochrophyta</taxon>
        <taxon>Pelagophyceae</taxon>
        <taxon>Pelagomonadales</taxon>
        <taxon>Pelagomonadaceae</taxon>
        <taxon>Pelagomonas</taxon>
    </lineage>
</organism>
<dbReference type="CDD" id="cd06257">
    <property type="entry name" value="DnaJ"/>
    <property type="match status" value="1"/>
</dbReference>
<keyword evidence="3" id="KW-0863">Zinc-finger</keyword>
<evidence type="ECO:0000313" key="8">
    <source>
        <dbReference type="EMBL" id="CAH0366477.1"/>
    </source>
</evidence>
<protein>
    <recommendedName>
        <fullName evidence="7">PARP-type domain-containing protein</fullName>
    </recommendedName>
</protein>
<feature type="domain" description="PARP-type" evidence="7">
    <location>
        <begin position="129"/>
        <end position="202"/>
    </location>
</feature>
<evidence type="ECO:0000259" key="7">
    <source>
        <dbReference type="SMART" id="SM01336"/>
    </source>
</evidence>
<proteinExistence type="predicted"/>
<dbReference type="Gene3D" id="3.40.50.10190">
    <property type="entry name" value="BRCT domain"/>
    <property type="match status" value="1"/>
</dbReference>